<accession>A1ZK16</accession>
<evidence type="ECO:0000256" key="1">
    <source>
        <dbReference type="SAM" id="MobiDB-lite"/>
    </source>
</evidence>
<comment type="caution">
    <text evidence="2">The sequence shown here is derived from an EMBL/GenBank/DDBJ whole genome shotgun (WGS) entry which is preliminary data.</text>
</comment>
<feature type="region of interest" description="Disordered" evidence="1">
    <location>
        <begin position="1"/>
        <end position="40"/>
    </location>
</feature>
<dbReference type="Proteomes" id="UP000004095">
    <property type="component" value="Unassembled WGS sequence"/>
</dbReference>
<sequence length="40" mass="4833">MARQSAEQKLKEAAFRDREAAAKEREAKRKMDDYKNGRYW</sequence>
<name>A1ZK16_MICM2</name>
<evidence type="ECO:0000313" key="2">
    <source>
        <dbReference type="EMBL" id="EAY29469.1"/>
    </source>
</evidence>
<reference evidence="2 3" key="1">
    <citation type="submission" date="2007-01" db="EMBL/GenBank/DDBJ databases">
        <authorList>
            <person name="Haygood M."/>
            <person name="Podell S."/>
            <person name="Anderson C."/>
            <person name="Hopkinson B."/>
            <person name="Roe K."/>
            <person name="Barbeau K."/>
            <person name="Gaasterland T."/>
            <person name="Ferriera S."/>
            <person name="Johnson J."/>
            <person name="Kravitz S."/>
            <person name="Beeson K."/>
            <person name="Sutton G."/>
            <person name="Rogers Y.-H."/>
            <person name="Friedman R."/>
            <person name="Frazier M."/>
            <person name="Venter J.C."/>
        </authorList>
    </citation>
    <scope>NUCLEOTIDE SEQUENCE [LARGE SCALE GENOMIC DNA]</scope>
    <source>
        <strain evidence="2 3">ATCC 23134</strain>
    </source>
</reference>
<keyword evidence="3" id="KW-1185">Reference proteome</keyword>
<proteinExistence type="predicted"/>
<dbReference type="EMBL" id="AAWS01000011">
    <property type="protein sequence ID" value="EAY29469.1"/>
    <property type="molecule type" value="Genomic_DNA"/>
</dbReference>
<dbReference type="AlphaFoldDB" id="A1ZK16"/>
<evidence type="ECO:0000313" key="3">
    <source>
        <dbReference type="Proteomes" id="UP000004095"/>
    </source>
</evidence>
<protein>
    <submittedName>
        <fullName evidence="2">Uncharacterized protein</fullName>
    </submittedName>
</protein>
<gene>
    <name evidence="2" type="ORF">M23134_01529</name>
</gene>
<organism evidence="2 3">
    <name type="scientific">Microscilla marina ATCC 23134</name>
    <dbReference type="NCBI Taxonomy" id="313606"/>
    <lineage>
        <taxon>Bacteria</taxon>
        <taxon>Pseudomonadati</taxon>
        <taxon>Bacteroidota</taxon>
        <taxon>Cytophagia</taxon>
        <taxon>Cytophagales</taxon>
        <taxon>Microscillaceae</taxon>
        <taxon>Microscilla</taxon>
    </lineage>
</organism>